<dbReference type="GO" id="GO:0005886">
    <property type="term" value="C:plasma membrane"/>
    <property type="evidence" value="ECO:0007669"/>
    <property type="project" value="UniProtKB-SubCell"/>
</dbReference>
<organism evidence="8 9">
    <name type="scientific">Pectinatus cerevisiiphilus</name>
    <dbReference type="NCBI Taxonomy" id="86956"/>
    <lineage>
        <taxon>Bacteria</taxon>
        <taxon>Bacillati</taxon>
        <taxon>Bacillota</taxon>
        <taxon>Negativicutes</taxon>
        <taxon>Selenomonadales</taxon>
        <taxon>Selenomonadaceae</taxon>
        <taxon>Pectinatus</taxon>
    </lineage>
</organism>
<accession>A0A4R3KAW1</accession>
<dbReference type="GO" id="GO:0015109">
    <property type="term" value="F:chromate transmembrane transporter activity"/>
    <property type="evidence" value="ECO:0007669"/>
    <property type="project" value="InterPro"/>
</dbReference>
<evidence type="ECO:0000256" key="6">
    <source>
        <dbReference type="ARBA" id="ARBA00023136"/>
    </source>
</evidence>
<reference evidence="8 9" key="1">
    <citation type="submission" date="2019-03" db="EMBL/GenBank/DDBJ databases">
        <title>Genomic Encyclopedia of Type Strains, Phase IV (KMG-IV): sequencing the most valuable type-strain genomes for metagenomic binning, comparative biology and taxonomic classification.</title>
        <authorList>
            <person name="Goeker M."/>
        </authorList>
    </citation>
    <scope>NUCLEOTIDE SEQUENCE [LARGE SCALE GENOMIC DNA]</scope>
    <source>
        <strain evidence="8 9">DSM 20467</strain>
    </source>
</reference>
<feature type="transmembrane region" description="Helical" evidence="7">
    <location>
        <begin position="176"/>
        <end position="194"/>
    </location>
</feature>
<evidence type="ECO:0000313" key="8">
    <source>
        <dbReference type="EMBL" id="TCS80059.1"/>
    </source>
</evidence>
<evidence type="ECO:0000256" key="7">
    <source>
        <dbReference type="SAM" id="Phobius"/>
    </source>
</evidence>
<feature type="transmembrane region" description="Helical" evidence="7">
    <location>
        <begin position="16"/>
        <end position="37"/>
    </location>
</feature>
<sequence length="202" mass="22623">METSNKALTFSLKKLFYIWFIIGITSFGGGAITQFLIQDKFIYEYRWITEEEYTTIIGIGQITPGINTLAYTILIGRKLAGFRGSVLSVLGLVIPSATITLALSAAYLSVNQYPVVQNALKAAFASIFGISIITNWRNIRPILRHGKQEGLLPLFSFLLIIVITAILYRVFNFSVILLYLIGSCAGIFIYKFIIKKKPRLPK</sequence>
<dbReference type="PANTHER" id="PTHR43663">
    <property type="entry name" value="CHROMATE TRANSPORT PROTEIN-RELATED"/>
    <property type="match status" value="1"/>
</dbReference>
<proteinExistence type="inferred from homology"/>
<feature type="transmembrane region" description="Helical" evidence="7">
    <location>
        <begin position="122"/>
        <end position="139"/>
    </location>
</feature>
<dbReference type="Proteomes" id="UP000295188">
    <property type="component" value="Unassembled WGS sequence"/>
</dbReference>
<evidence type="ECO:0000256" key="5">
    <source>
        <dbReference type="ARBA" id="ARBA00022989"/>
    </source>
</evidence>
<comment type="caution">
    <text evidence="8">The sequence shown here is derived from an EMBL/GenBank/DDBJ whole genome shotgun (WGS) entry which is preliminary data.</text>
</comment>
<dbReference type="OrthoDB" id="9788907at2"/>
<dbReference type="Pfam" id="PF02417">
    <property type="entry name" value="Chromate_transp"/>
    <property type="match status" value="1"/>
</dbReference>
<evidence type="ECO:0000256" key="2">
    <source>
        <dbReference type="ARBA" id="ARBA00005262"/>
    </source>
</evidence>
<keyword evidence="6 7" id="KW-0472">Membrane</keyword>
<keyword evidence="4 7" id="KW-0812">Transmembrane</keyword>
<comment type="similarity">
    <text evidence="2">Belongs to the chromate ion transporter (CHR) (TC 2.A.51) family.</text>
</comment>
<feature type="transmembrane region" description="Helical" evidence="7">
    <location>
        <begin position="86"/>
        <end position="110"/>
    </location>
</feature>
<name>A0A4R3KAW1_9FIRM</name>
<dbReference type="EMBL" id="SMAA01000005">
    <property type="protein sequence ID" value="TCS80059.1"/>
    <property type="molecule type" value="Genomic_DNA"/>
</dbReference>
<evidence type="ECO:0000256" key="1">
    <source>
        <dbReference type="ARBA" id="ARBA00004651"/>
    </source>
</evidence>
<protein>
    <submittedName>
        <fullName evidence="8">Chromate transporter</fullName>
    </submittedName>
</protein>
<evidence type="ECO:0000256" key="3">
    <source>
        <dbReference type="ARBA" id="ARBA00022475"/>
    </source>
</evidence>
<keyword evidence="9" id="KW-1185">Reference proteome</keyword>
<dbReference type="RefSeq" id="WP_132548418.1">
    <property type="nucleotide sequence ID" value="NZ_SMAA01000005.1"/>
</dbReference>
<dbReference type="InterPro" id="IPR052518">
    <property type="entry name" value="CHR_Transporter"/>
</dbReference>
<gene>
    <name evidence="8" type="ORF">EDC37_105130</name>
</gene>
<evidence type="ECO:0000313" key="9">
    <source>
        <dbReference type="Proteomes" id="UP000295188"/>
    </source>
</evidence>
<dbReference type="AlphaFoldDB" id="A0A4R3KAW1"/>
<dbReference type="InterPro" id="IPR003370">
    <property type="entry name" value="Chromate_transpt"/>
</dbReference>
<evidence type="ECO:0000256" key="4">
    <source>
        <dbReference type="ARBA" id="ARBA00022692"/>
    </source>
</evidence>
<dbReference type="PANTHER" id="PTHR43663:SF1">
    <property type="entry name" value="CHROMATE TRANSPORTER"/>
    <property type="match status" value="1"/>
</dbReference>
<keyword evidence="3" id="KW-1003">Cell membrane</keyword>
<keyword evidence="5 7" id="KW-1133">Transmembrane helix</keyword>
<feature type="transmembrane region" description="Helical" evidence="7">
    <location>
        <begin position="151"/>
        <end position="170"/>
    </location>
</feature>
<comment type="subcellular location">
    <subcellularLocation>
        <location evidence="1">Cell membrane</location>
        <topology evidence="1">Multi-pass membrane protein</topology>
    </subcellularLocation>
</comment>